<keyword evidence="3" id="KW-1185">Reference proteome</keyword>
<accession>A0A0C3CE96</accession>
<feature type="compositionally biased region" description="Polar residues" evidence="1">
    <location>
        <begin position="132"/>
        <end position="147"/>
    </location>
</feature>
<proteinExistence type="predicted"/>
<feature type="compositionally biased region" description="Basic residues" evidence="1">
    <location>
        <begin position="55"/>
        <end position="78"/>
    </location>
</feature>
<feature type="compositionally biased region" description="Pro residues" evidence="1">
    <location>
        <begin position="87"/>
        <end position="97"/>
    </location>
</feature>
<evidence type="ECO:0000313" key="3">
    <source>
        <dbReference type="Proteomes" id="UP000053424"/>
    </source>
</evidence>
<organism evidence="2 3">
    <name type="scientific">Hebeloma cylindrosporum</name>
    <dbReference type="NCBI Taxonomy" id="76867"/>
    <lineage>
        <taxon>Eukaryota</taxon>
        <taxon>Fungi</taxon>
        <taxon>Dikarya</taxon>
        <taxon>Basidiomycota</taxon>
        <taxon>Agaricomycotina</taxon>
        <taxon>Agaricomycetes</taxon>
        <taxon>Agaricomycetidae</taxon>
        <taxon>Agaricales</taxon>
        <taxon>Agaricineae</taxon>
        <taxon>Hymenogastraceae</taxon>
        <taxon>Hebeloma</taxon>
    </lineage>
</organism>
<dbReference type="AlphaFoldDB" id="A0A0C3CE96"/>
<dbReference type="Proteomes" id="UP000053424">
    <property type="component" value="Unassembled WGS sequence"/>
</dbReference>
<feature type="region of interest" description="Disordered" evidence="1">
    <location>
        <begin position="14"/>
        <end position="167"/>
    </location>
</feature>
<reference evidence="3" key="2">
    <citation type="submission" date="2015-01" db="EMBL/GenBank/DDBJ databases">
        <title>Evolutionary Origins and Diversification of the Mycorrhizal Mutualists.</title>
        <authorList>
            <consortium name="DOE Joint Genome Institute"/>
            <consortium name="Mycorrhizal Genomics Consortium"/>
            <person name="Kohler A."/>
            <person name="Kuo A."/>
            <person name="Nagy L.G."/>
            <person name="Floudas D."/>
            <person name="Copeland A."/>
            <person name="Barry K.W."/>
            <person name="Cichocki N."/>
            <person name="Veneault-Fourrey C."/>
            <person name="LaButti K."/>
            <person name="Lindquist E.A."/>
            <person name="Lipzen A."/>
            <person name="Lundell T."/>
            <person name="Morin E."/>
            <person name="Murat C."/>
            <person name="Riley R."/>
            <person name="Ohm R."/>
            <person name="Sun H."/>
            <person name="Tunlid A."/>
            <person name="Henrissat B."/>
            <person name="Grigoriev I.V."/>
            <person name="Hibbett D.S."/>
            <person name="Martin F."/>
        </authorList>
    </citation>
    <scope>NUCLEOTIDE SEQUENCE [LARGE SCALE GENOMIC DNA]</scope>
    <source>
        <strain evidence="3">h7</strain>
    </source>
</reference>
<evidence type="ECO:0000313" key="2">
    <source>
        <dbReference type="EMBL" id="KIM42539.1"/>
    </source>
</evidence>
<protein>
    <submittedName>
        <fullName evidence="2">Uncharacterized protein</fullName>
    </submittedName>
</protein>
<feature type="compositionally biased region" description="Polar residues" evidence="1">
    <location>
        <begin position="103"/>
        <end position="118"/>
    </location>
</feature>
<reference evidence="2 3" key="1">
    <citation type="submission" date="2014-04" db="EMBL/GenBank/DDBJ databases">
        <authorList>
            <consortium name="DOE Joint Genome Institute"/>
            <person name="Kuo A."/>
            <person name="Gay G."/>
            <person name="Dore J."/>
            <person name="Kohler A."/>
            <person name="Nagy L.G."/>
            <person name="Floudas D."/>
            <person name="Copeland A."/>
            <person name="Barry K.W."/>
            <person name="Cichocki N."/>
            <person name="Veneault-Fourrey C."/>
            <person name="LaButti K."/>
            <person name="Lindquist E.A."/>
            <person name="Lipzen A."/>
            <person name="Lundell T."/>
            <person name="Morin E."/>
            <person name="Murat C."/>
            <person name="Sun H."/>
            <person name="Tunlid A."/>
            <person name="Henrissat B."/>
            <person name="Grigoriev I.V."/>
            <person name="Hibbett D.S."/>
            <person name="Martin F."/>
            <person name="Nordberg H.P."/>
            <person name="Cantor M.N."/>
            <person name="Hua S.X."/>
        </authorList>
    </citation>
    <scope>NUCLEOTIDE SEQUENCE [LARGE SCALE GENOMIC DNA]</scope>
    <source>
        <strain evidence="3">h7</strain>
    </source>
</reference>
<dbReference type="HOGENOM" id="CLU_1408932_0_0_1"/>
<gene>
    <name evidence="2" type="ORF">M413DRAFT_26583</name>
</gene>
<dbReference type="EMBL" id="KN831777">
    <property type="protein sequence ID" value="KIM42539.1"/>
    <property type="molecule type" value="Genomic_DNA"/>
</dbReference>
<sequence length="193" mass="20202">MPSGISRETLRYLGVTGSGPALPDVLTNVDGPGVTDSGPLTDMSLNVDGPTQVPKGKKRTAGRAKKPTKAKSKAKGKNAKTSVTVAPPVPQPRPQPRPIKKSGPTQPTGPVESESTAPVQRLEAESGPVAQIQPTLGSDNPTPSTRPNDVAPGELGRSKRQPAKRKLDACLTLQFKAADEKAAREAGKRQHTK</sequence>
<evidence type="ECO:0000256" key="1">
    <source>
        <dbReference type="SAM" id="MobiDB-lite"/>
    </source>
</evidence>
<name>A0A0C3CE96_HEBCY</name>